<comment type="subcellular location">
    <subcellularLocation>
        <location evidence="2">Cell membrane</location>
    </subcellularLocation>
</comment>
<gene>
    <name evidence="9" type="ORF">OLC1_LOCUS7191</name>
</gene>
<evidence type="ECO:0000256" key="3">
    <source>
        <dbReference type="ARBA" id="ARBA00010067"/>
    </source>
</evidence>
<evidence type="ECO:0000256" key="7">
    <source>
        <dbReference type="ARBA" id="ARBA00023294"/>
    </source>
</evidence>
<feature type="region of interest" description="Disordered" evidence="8">
    <location>
        <begin position="1"/>
        <end position="27"/>
    </location>
</feature>
<dbReference type="GO" id="GO:0009734">
    <property type="term" value="P:auxin-activated signaling pathway"/>
    <property type="evidence" value="ECO:0007669"/>
    <property type="project" value="UniProtKB-KW"/>
</dbReference>
<dbReference type="PANTHER" id="PTHR33541">
    <property type="entry name" value="PROTEIN BIG GRAIN 1-LIKE A-RELATED"/>
    <property type="match status" value="1"/>
</dbReference>
<dbReference type="PANTHER" id="PTHR33541:SF11">
    <property type="entry name" value="PROTEIN BIG GRAIN 1-LIKE E"/>
    <property type="match status" value="1"/>
</dbReference>
<feature type="region of interest" description="Disordered" evidence="8">
    <location>
        <begin position="129"/>
        <end position="177"/>
    </location>
</feature>
<dbReference type="InterPro" id="IPR039621">
    <property type="entry name" value="BG1-like"/>
</dbReference>
<evidence type="ECO:0000256" key="1">
    <source>
        <dbReference type="ARBA" id="ARBA00002281"/>
    </source>
</evidence>
<dbReference type="AlphaFoldDB" id="A0AAV1CLE9"/>
<reference evidence="9" key="1">
    <citation type="submission" date="2023-03" db="EMBL/GenBank/DDBJ databases">
        <authorList>
            <person name="Julca I."/>
        </authorList>
    </citation>
    <scope>NUCLEOTIDE SEQUENCE</scope>
</reference>
<protein>
    <submittedName>
        <fullName evidence="9">OLC1v1032579C1</fullName>
    </submittedName>
</protein>
<evidence type="ECO:0000256" key="2">
    <source>
        <dbReference type="ARBA" id="ARBA00004236"/>
    </source>
</evidence>
<keyword evidence="6" id="KW-0472">Membrane</keyword>
<evidence type="ECO:0000256" key="8">
    <source>
        <dbReference type="SAM" id="MobiDB-lite"/>
    </source>
</evidence>
<keyword evidence="7" id="KW-0927">Auxin signaling pathway</keyword>
<evidence type="ECO:0000256" key="5">
    <source>
        <dbReference type="ARBA" id="ARBA00022475"/>
    </source>
</evidence>
<dbReference type="GO" id="GO:0005886">
    <property type="term" value="C:plasma membrane"/>
    <property type="evidence" value="ECO:0007669"/>
    <property type="project" value="UniProtKB-SubCell"/>
</dbReference>
<sequence length="345" mass="38823">MSVAGIPDTEKAYKKSQHHRKSDSEEELDVFEAARYFSGANEMYGYTNNNGANCTHKVGYGKDYHLQEKQSSRAGRFSLDMPMRGGSITSQNNHLLMEKAQMIKEKKKQHKQPSSPGGKLAHFLNSLFSQTSSRNKKKSKSTTSTQSTKDEDQSPGWRRKRRSSISHFQSTTTTTTTSATAAIDSKSVYSLSSSGFRTPPPYSFTPTKSYKEFRSHSEHHHHQKIIPFSKQQNHVKSVSVQNEIIYPEKKRNLDYAWLDDKLNSVDQNLQSYKSINRGITEKSLSGEKGFREFNDDDDGADSDSSSDLFELPNYDLGCYSSSGLPVYETTNMDNIKRSAAIPSGC</sequence>
<evidence type="ECO:0000313" key="9">
    <source>
        <dbReference type="EMBL" id="CAI9096431.1"/>
    </source>
</evidence>
<keyword evidence="4" id="KW-0813">Transport</keyword>
<feature type="region of interest" description="Disordered" evidence="8">
    <location>
        <begin position="190"/>
        <end position="223"/>
    </location>
</feature>
<dbReference type="EMBL" id="OX459119">
    <property type="protein sequence ID" value="CAI9096431.1"/>
    <property type="molecule type" value="Genomic_DNA"/>
</dbReference>
<name>A0AAV1CLE9_OLDCO</name>
<comment type="similarity">
    <text evidence="3">Belongs to the BIG GRAIN 1 (BG1) plant protein family.</text>
</comment>
<keyword evidence="5" id="KW-1003">Cell membrane</keyword>
<evidence type="ECO:0000256" key="4">
    <source>
        <dbReference type="ARBA" id="ARBA00022448"/>
    </source>
</evidence>
<dbReference type="Proteomes" id="UP001161247">
    <property type="component" value="Chromosome 2"/>
</dbReference>
<keyword evidence="10" id="KW-1185">Reference proteome</keyword>
<organism evidence="9 10">
    <name type="scientific">Oldenlandia corymbosa var. corymbosa</name>
    <dbReference type="NCBI Taxonomy" id="529605"/>
    <lineage>
        <taxon>Eukaryota</taxon>
        <taxon>Viridiplantae</taxon>
        <taxon>Streptophyta</taxon>
        <taxon>Embryophyta</taxon>
        <taxon>Tracheophyta</taxon>
        <taxon>Spermatophyta</taxon>
        <taxon>Magnoliopsida</taxon>
        <taxon>eudicotyledons</taxon>
        <taxon>Gunneridae</taxon>
        <taxon>Pentapetalae</taxon>
        <taxon>asterids</taxon>
        <taxon>lamiids</taxon>
        <taxon>Gentianales</taxon>
        <taxon>Rubiaceae</taxon>
        <taxon>Rubioideae</taxon>
        <taxon>Spermacoceae</taxon>
        <taxon>Hedyotis-Oldenlandia complex</taxon>
        <taxon>Oldenlandia</taxon>
    </lineage>
</organism>
<comment type="function">
    <text evidence="1">Involved in auxin transport. Regulator of the auxin signaling pathway.</text>
</comment>
<evidence type="ECO:0000313" key="10">
    <source>
        <dbReference type="Proteomes" id="UP001161247"/>
    </source>
</evidence>
<accession>A0AAV1CLE9</accession>
<evidence type="ECO:0000256" key="6">
    <source>
        <dbReference type="ARBA" id="ARBA00023136"/>
    </source>
</evidence>
<proteinExistence type="inferred from homology"/>